<dbReference type="EMBL" id="JACJII010000001">
    <property type="protein sequence ID" value="MBA9006633.1"/>
    <property type="molecule type" value="Genomic_DNA"/>
</dbReference>
<protein>
    <submittedName>
        <fullName evidence="5">DNA-binding LytR/AlgR family response regulator</fullName>
    </submittedName>
</protein>
<accession>A0A7W3N364</accession>
<dbReference type="SUPFAM" id="SSF52172">
    <property type="entry name" value="CheY-like"/>
    <property type="match status" value="1"/>
</dbReference>
<evidence type="ECO:0000259" key="3">
    <source>
        <dbReference type="PROSITE" id="PS50110"/>
    </source>
</evidence>
<evidence type="ECO:0000313" key="6">
    <source>
        <dbReference type="Proteomes" id="UP000539313"/>
    </source>
</evidence>
<reference evidence="5 6" key="1">
    <citation type="submission" date="2020-08" db="EMBL/GenBank/DDBJ databases">
        <title>Sequencing the genomes of 1000 actinobacteria strains.</title>
        <authorList>
            <person name="Klenk H.-P."/>
        </authorList>
    </citation>
    <scope>NUCLEOTIDE SEQUENCE [LARGE SCALE GENOMIC DNA]</scope>
    <source>
        <strain evidence="5 6">DSM 45823</strain>
    </source>
</reference>
<dbReference type="RefSeq" id="WP_182707481.1">
    <property type="nucleotide sequence ID" value="NZ_JACJII010000001.1"/>
</dbReference>
<dbReference type="PANTHER" id="PTHR48111">
    <property type="entry name" value="REGULATOR OF RPOS"/>
    <property type="match status" value="1"/>
</dbReference>
<dbReference type="GO" id="GO:0000156">
    <property type="term" value="F:phosphorelay response regulator activity"/>
    <property type="evidence" value="ECO:0007669"/>
    <property type="project" value="TreeGrafter"/>
</dbReference>
<dbReference type="SMART" id="SM00448">
    <property type="entry name" value="REC"/>
    <property type="match status" value="1"/>
</dbReference>
<name>A0A7W3N364_9ACTN</name>
<dbReference type="Pfam" id="PF04397">
    <property type="entry name" value="LytTR"/>
    <property type="match status" value="1"/>
</dbReference>
<dbReference type="PROSITE" id="PS50110">
    <property type="entry name" value="RESPONSE_REGULATORY"/>
    <property type="match status" value="1"/>
</dbReference>
<dbReference type="GO" id="GO:0006355">
    <property type="term" value="P:regulation of DNA-templated transcription"/>
    <property type="evidence" value="ECO:0007669"/>
    <property type="project" value="TreeGrafter"/>
</dbReference>
<evidence type="ECO:0000256" key="2">
    <source>
        <dbReference type="PROSITE-ProRule" id="PRU00169"/>
    </source>
</evidence>
<dbReference type="InterPro" id="IPR007492">
    <property type="entry name" value="LytTR_DNA-bd_dom"/>
</dbReference>
<dbReference type="InterPro" id="IPR001789">
    <property type="entry name" value="Sig_transdc_resp-reg_receiver"/>
</dbReference>
<dbReference type="GO" id="GO:0005829">
    <property type="term" value="C:cytosol"/>
    <property type="evidence" value="ECO:0007669"/>
    <property type="project" value="TreeGrafter"/>
</dbReference>
<evidence type="ECO:0000313" key="5">
    <source>
        <dbReference type="EMBL" id="MBA9006633.1"/>
    </source>
</evidence>
<dbReference type="Gene3D" id="2.40.50.1020">
    <property type="entry name" value="LytTr DNA-binding domain"/>
    <property type="match status" value="1"/>
</dbReference>
<dbReference type="PROSITE" id="PS50930">
    <property type="entry name" value="HTH_LYTTR"/>
    <property type="match status" value="1"/>
</dbReference>
<dbReference type="GO" id="GO:0000976">
    <property type="term" value="F:transcription cis-regulatory region binding"/>
    <property type="evidence" value="ECO:0007669"/>
    <property type="project" value="TreeGrafter"/>
</dbReference>
<keyword evidence="6" id="KW-1185">Reference proteome</keyword>
<keyword evidence="2" id="KW-0597">Phosphoprotein</keyword>
<dbReference type="Gene3D" id="3.40.50.2300">
    <property type="match status" value="1"/>
</dbReference>
<dbReference type="GO" id="GO:0032993">
    <property type="term" value="C:protein-DNA complex"/>
    <property type="evidence" value="ECO:0007669"/>
    <property type="project" value="TreeGrafter"/>
</dbReference>
<dbReference type="SMART" id="SM00850">
    <property type="entry name" value="LytTR"/>
    <property type="match status" value="1"/>
</dbReference>
<dbReference type="InterPro" id="IPR039420">
    <property type="entry name" value="WalR-like"/>
</dbReference>
<keyword evidence="1 5" id="KW-0238">DNA-binding</keyword>
<feature type="modified residue" description="4-aspartylphosphate" evidence="2">
    <location>
        <position position="59"/>
    </location>
</feature>
<sequence length="266" mass="29353">MLRVLAVDDDVTAVEELARLLRADPRIAEVAVAGDTAAALRDLGRRVAAGRRLDAVFCDIRMSGPDGLDGLDFTRLLRGFAEPPAVVFVTAREDGAVAAYEVGAVDYVLKPVRPHRLAEAVRRVEEAVRRTPAPHAAAEEDPAAPPPDELIPVELGGRTRMVSRNAVRYVEAHGDYVRLHTADGSYLVRMSLVSLARRWEPAGFIRIHRSTLVSAAHITELRFDDGRVAVKVGDDVLQVSRRHSRHVRDLLVRRFHRAAAPPLRTR</sequence>
<evidence type="ECO:0000256" key="1">
    <source>
        <dbReference type="ARBA" id="ARBA00023125"/>
    </source>
</evidence>
<dbReference type="PANTHER" id="PTHR48111:SF69">
    <property type="entry name" value="RESPONSE REGULATOR RECEIVER"/>
    <property type="match status" value="1"/>
</dbReference>
<dbReference type="Proteomes" id="UP000539313">
    <property type="component" value="Unassembled WGS sequence"/>
</dbReference>
<organism evidence="5 6">
    <name type="scientific">Thermomonospora cellulosilytica</name>
    <dbReference type="NCBI Taxonomy" id="1411118"/>
    <lineage>
        <taxon>Bacteria</taxon>
        <taxon>Bacillati</taxon>
        <taxon>Actinomycetota</taxon>
        <taxon>Actinomycetes</taxon>
        <taxon>Streptosporangiales</taxon>
        <taxon>Thermomonosporaceae</taxon>
        <taxon>Thermomonospora</taxon>
    </lineage>
</organism>
<evidence type="ECO:0000259" key="4">
    <source>
        <dbReference type="PROSITE" id="PS50930"/>
    </source>
</evidence>
<feature type="domain" description="HTH LytTR-type" evidence="4">
    <location>
        <begin position="151"/>
        <end position="253"/>
    </location>
</feature>
<proteinExistence type="predicted"/>
<feature type="domain" description="Response regulatory" evidence="3">
    <location>
        <begin position="3"/>
        <end position="125"/>
    </location>
</feature>
<dbReference type="AlphaFoldDB" id="A0A7W3N364"/>
<dbReference type="Pfam" id="PF00072">
    <property type="entry name" value="Response_reg"/>
    <property type="match status" value="1"/>
</dbReference>
<comment type="caution">
    <text evidence="5">The sequence shown here is derived from an EMBL/GenBank/DDBJ whole genome shotgun (WGS) entry which is preliminary data.</text>
</comment>
<dbReference type="InterPro" id="IPR011006">
    <property type="entry name" value="CheY-like_superfamily"/>
</dbReference>
<gene>
    <name evidence="5" type="ORF">HNR21_005515</name>
</gene>